<reference evidence="2" key="1">
    <citation type="journal article" date="2011" name="Genome Biol.">
        <title>The draft genome of the carcinogenic human liver fluke Clonorchis sinensis.</title>
        <authorList>
            <person name="Wang X."/>
            <person name="Chen W."/>
            <person name="Huang Y."/>
            <person name="Sun J."/>
            <person name="Men J."/>
            <person name="Liu H."/>
            <person name="Luo F."/>
            <person name="Guo L."/>
            <person name="Lv X."/>
            <person name="Deng C."/>
            <person name="Zhou C."/>
            <person name="Fan Y."/>
            <person name="Li X."/>
            <person name="Huang L."/>
            <person name="Hu Y."/>
            <person name="Liang C."/>
            <person name="Hu X."/>
            <person name="Xu J."/>
            <person name="Yu X."/>
        </authorList>
    </citation>
    <scope>NUCLEOTIDE SEQUENCE [LARGE SCALE GENOMIC DNA]</scope>
    <source>
        <strain evidence="2">Henan</strain>
    </source>
</reference>
<protein>
    <submittedName>
        <fullName evidence="2">Uncharacterized protein</fullName>
    </submittedName>
</protein>
<evidence type="ECO:0000256" key="1">
    <source>
        <dbReference type="SAM" id="MobiDB-lite"/>
    </source>
</evidence>
<feature type="region of interest" description="Disordered" evidence="1">
    <location>
        <begin position="275"/>
        <end position="303"/>
    </location>
</feature>
<dbReference type="EMBL" id="DF142920">
    <property type="protein sequence ID" value="GAA48947.1"/>
    <property type="molecule type" value="Genomic_DNA"/>
</dbReference>
<dbReference type="AlphaFoldDB" id="G7Y7L2"/>
<keyword evidence="3" id="KW-1185">Reference proteome</keyword>
<evidence type="ECO:0000313" key="3">
    <source>
        <dbReference type="Proteomes" id="UP000008909"/>
    </source>
</evidence>
<feature type="compositionally biased region" description="Polar residues" evidence="1">
    <location>
        <begin position="291"/>
        <end position="300"/>
    </location>
</feature>
<evidence type="ECO:0000313" key="2">
    <source>
        <dbReference type="EMBL" id="GAA48947.1"/>
    </source>
</evidence>
<feature type="non-terminal residue" evidence="2">
    <location>
        <position position="1"/>
    </location>
</feature>
<dbReference type="Proteomes" id="UP000008909">
    <property type="component" value="Unassembled WGS sequence"/>
</dbReference>
<sequence length="468" mass="51049">VKAPTLYCFTNGGATNVAGDLQGQGEFKESEEASKLSVTGNKKACNSNYRAKIVYENGTTSYFASAHSRVSGELFQLQNQPKAPCIVTFGGSRIMIGCWVQVFNQPEFALMLDWQAARSVVRSPLVHDKMVRTRLRGDNSESLAQQIKLLINSSMLVSACITCRSAAEISAPVLPLTCAKPLSTRESVVFRFKPLFVKFSQGFPNGLNELIVDAPLRNSGHSVLRFMKEFEALNLPKSFYDALGALLQRAKSSVIFVLTDDMNAKAGPVVKTDDSVRSASISQENRRHPMPTSSGISKSSFKPRRPVCLTASNVRTMRQAGKQASLAITLDSFGIDVYCVSETGIQAASIVVELTTRSLSTRFRLRTSDDPEALRQDAQGSVSSQVIGRKDPCLTGYPLIATSMGFVCTRSFACDTALPAPLNHLISDRMVVVLKSRKNIPSIPKYNSARGILRHPVKLSVLADHEVC</sequence>
<name>G7Y7L2_CLOSI</name>
<reference key="2">
    <citation type="submission" date="2011-10" db="EMBL/GenBank/DDBJ databases">
        <title>The genome and transcriptome sequence of Clonorchis sinensis provide insights into the carcinogenic liver fluke.</title>
        <authorList>
            <person name="Wang X."/>
            <person name="Huang Y."/>
            <person name="Chen W."/>
            <person name="Liu H."/>
            <person name="Guo L."/>
            <person name="Chen Y."/>
            <person name="Luo F."/>
            <person name="Zhou W."/>
            <person name="Sun J."/>
            <person name="Mao Q."/>
            <person name="Liang P."/>
            <person name="Zhou C."/>
            <person name="Tian Y."/>
            <person name="Men J."/>
            <person name="Lv X."/>
            <person name="Huang L."/>
            <person name="Zhou J."/>
            <person name="Hu Y."/>
            <person name="Li R."/>
            <person name="Zhang F."/>
            <person name="Lei H."/>
            <person name="Li X."/>
            <person name="Hu X."/>
            <person name="Liang C."/>
            <person name="Xu J."/>
            <person name="Wu Z."/>
            <person name="Yu X."/>
        </authorList>
    </citation>
    <scope>NUCLEOTIDE SEQUENCE</scope>
    <source>
        <strain>Henan</strain>
    </source>
</reference>
<gene>
    <name evidence="2" type="ORF">CLF_102252</name>
</gene>
<proteinExistence type="predicted"/>
<accession>G7Y7L2</accession>
<organism evidence="2 3">
    <name type="scientific">Clonorchis sinensis</name>
    <name type="common">Chinese liver fluke</name>
    <dbReference type="NCBI Taxonomy" id="79923"/>
    <lineage>
        <taxon>Eukaryota</taxon>
        <taxon>Metazoa</taxon>
        <taxon>Spiralia</taxon>
        <taxon>Lophotrochozoa</taxon>
        <taxon>Platyhelminthes</taxon>
        <taxon>Trematoda</taxon>
        <taxon>Digenea</taxon>
        <taxon>Opisthorchiida</taxon>
        <taxon>Opisthorchiata</taxon>
        <taxon>Opisthorchiidae</taxon>
        <taxon>Clonorchis</taxon>
    </lineage>
</organism>